<sequence>MAIGVDSSKWKPRKLKGTPAAKVSNIIGFSVLTFGIIWGALYQFSSVTEKLRKKLDIFYEESVTEVERKQMIASGLRNRTGDMIRKLMEEAERPDRPDK</sequence>
<feature type="transmembrane region" description="Helical" evidence="1">
    <location>
        <begin position="23"/>
        <end position="44"/>
    </location>
</feature>
<protein>
    <submittedName>
        <fullName evidence="2">Uncharacterized protein</fullName>
    </submittedName>
</protein>
<keyword evidence="3" id="KW-1185">Reference proteome</keyword>
<keyword evidence="1" id="KW-0812">Transmembrane</keyword>
<comment type="caution">
    <text evidence="2">The sequence shown here is derived from an EMBL/GenBank/DDBJ whole genome shotgun (WGS) entry which is preliminary data.</text>
</comment>
<reference evidence="2 3" key="1">
    <citation type="submission" date="2023-11" db="EMBL/GenBank/DDBJ databases">
        <authorList>
            <person name="Hedman E."/>
            <person name="Englund M."/>
            <person name="Stromberg M."/>
            <person name="Nyberg Akerstrom W."/>
            <person name="Nylinder S."/>
            <person name="Jareborg N."/>
            <person name="Kallberg Y."/>
            <person name="Kronander E."/>
        </authorList>
    </citation>
    <scope>NUCLEOTIDE SEQUENCE [LARGE SCALE GENOMIC DNA]</scope>
</reference>
<dbReference type="AlphaFoldDB" id="A0AAV1L327"/>
<keyword evidence="1" id="KW-1133">Transmembrane helix</keyword>
<dbReference type="Proteomes" id="UP001314205">
    <property type="component" value="Unassembled WGS sequence"/>
</dbReference>
<gene>
    <name evidence="2" type="ORF">PARMNEM_LOCUS10133</name>
</gene>
<evidence type="ECO:0000313" key="3">
    <source>
        <dbReference type="Proteomes" id="UP001314205"/>
    </source>
</evidence>
<keyword evidence="1" id="KW-0472">Membrane</keyword>
<dbReference type="EMBL" id="CAVLGL010000084">
    <property type="protein sequence ID" value="CAK1589673.1"/>
    <property type="molecule type" value="Genomic_DNA"/>
</dbReference>
<organism evidence="2 3">
    <name type="scientific">Parnassius mnemosyne</name>
    <name type="common">clouded apollo</name>
    <dbReference type="NCBI Taxonomy" id="213953"/>
    <lineage>
        <taxon>Eukaryota</taxon>
        <taxon>Metazoa</taxon>
        <taxon>Ecdysozoa</taxon>
        <taxon>Arthropoda</taxon>
        <taxon>Hexapoda</taxon>
        <taxon>Insecta</taxon>
        <taxon>Pterygota</taxon>
        <taxon>Neoptera</taxon>
        <taxon>Endopterygota</taxon>
        <taxon>Lepidoptera</taxon>
        <taxon>Glossata</taxon>
        <taxon>Ditrysia</taxon>
        <taxon>Papilionoidea</taxon>
        <taxon>Papilionidae</taxon>
        <taxon>Parnassiinae</taxon>
        <taxon>Parnassini</taxon>
        <taxon>Parnassius</taxon>
        <taxon>Driopa</taxon>
    </lineage>
</organism>
<evidence type="ECO:0000313" key="2">
    <source>
        <dbReference type="EMBL" id="CAK1589673.1"/>
    </source>
</evidence>
<accession>A0AAV1L327</accession>
<name>A0AAV1L327_9NEOP</name>
<evidence type="ECO:0000256" key="1">
    <source>
        <dbReference type="SAM" id="Phobius"/>
    </source>
</evidence>
<proteinExistence type="predicted"/>